<feature type="domain" description="PKD" evidence="6">
    <location>
        <begin position="25"/>
        <end position="68"/>
    </location>
</feature>
<feature type="domain" description="PKD" evidence="6">
    <location>
        <begin position="175"/>
        <end position="241"/>
    </location>
</feature>
<keyword evidence="4" id="KW-1133">Transmembrane helix</keyword>
<feature type="domain" description="PKD" evidence="6">
    <location>
        <begin position="535"/>
        <end position="584"/>
    </location>
</feature>
<dbReference type="Pfam" id="PF13585">
    <property type="entry name" value="CHU_C"/>
    <property type="match status" value="1"/>
</dbReference>
<evidence type="ECO:0000313" key="8">
    <source>
        <dbReference type="Proteomes" id="UP001165367"/>
    </source>
</evidence>
<feature type="domain" description="PKD" evidence="6">
    <location>
        <begin position="87"/>
        <end position="159"/>
    </location>
</feature>
<evidence type="ECO:0000259" key="6">
    <source>
        <dbReference type="PROSITE" id="PS50093"/>
    </source>
</evidence>
<name>A0ABS9KPX8_9BACT</name>
<keyword evidence="2" id="KW-0812">Transmembrane</keyword>
<dbReference type="InterPro" id="IPR013783">
    <property type="entry name" value="Ig-like_fold"/>
</dbReference>
<accession>A0ABS9KPX8</accession>
<sequence length="763" mass="82595">MPDFTADVNELCKGAQVTLTPVNVDPAVTIGFLWLFGDGTQQFSNSNAPISHAYSNAGTYNVTLIAIDLNTCRDTLVKTAFIRVNGPTADFVAQPPGGCTGSPISFTDQSLTDGTHAITSWTWDFGDGTTQTFTGAPFLHTYSLSDTFTVKLSVRDAIGCSDSITRINYIITTKPAISFTMSSPTSCPGGRISFVNTTTPTPFSSFWDFGDGNTSALYNPFHAYADTGRYAVKLISTDSSGCVDSLVDYVNVIRPRASFLVSDSFSACVPLEVQFTNTSVGGVESFWDFGPGEGNSGIQDPIHFYSTPGTYRVRLLMKAIGNCYDSAFVTITVLDTAGLRFNYTPLQGCNPLQIDFSAAGPVSTQSYFWDFGDGTSQSNTPNISHVYQSFGNYLPKVVLLDPPGCVIPVTGIDSIRIRGANPLFGVSDSVLCDAGLVNFTDSTTSSEPITSYSWNFGDGGTSTEQQPSHYYSTPGSYTITLTTSTQSGCVNSYTKTMGVRVIARPDIAISGDSTSCIYDSIRYSGIFLQPDTSVVTWQWNFPNGNTSNVQNPPAQTFQTGSYTVFAYATNSDGCIDTATRNLTVYPLPTITMPGQMTIAVGFADTIPASYSAGVNQWNWTPPYALSCSNCPRPVASPRSTTTYQVAFSDINGCRNTGTIEVVVICKDANFYIPNTFSPNGDGNNDRFYPRGRGLYLIRSMRVFNRWGEVVFENRSFAANDANAGWDGRFRGNRAQPDVYVYQIEIQCDNGEMIKLSGDIALIL</sequence>
<comment type="caution">
    <text evidence="7">The sequence shown here is derived from an EMBL/GenBank/DDBJ whole genome shotgun (WGS) entry which is preliminary data.</text>
</comment>
<dbReference type="InterPro" id="IPR026341">
    <property type="entry name" value="T9SS_type_B"/>
</dbReference>
<reference evidence="7" key="1">
    <citation type="submission" date="2022-01" db="EMBL/GenBank/DDBJ databases">
        <authorList>
            <person name="Jo J.-H."/>
            <person name="Im W.-T."/>
        </authorList>
    </citation>
    <scope>NUCLEOTIDE SEQUENCE</scope>
    <source>
        <strain evidence="7">NA20</strain>
    </source>
</reference>
<evidence type="ECO:0000313" key="7">
    <source>
        <dbReference type="EMBL" id="MCG2614372.1"/>
    </source>
</evidence>
<dbReference type="SUPFAM" id="SSF49299">
    <property type="entry name" value="PKD domain"/>
    <property type="match status" value="7"/>
</dbReference>
<evidence type="ECO:0000256" key="2">
    <source>
        <dbReference type="ARBA" id="ARBA00022692"/>
    </source>
</evidence>
<keyword evidence="3" id="KW-0677">Repeat</keyword>
<dbReference type="NCBIfam" id="TIGR04131">
    <property type="entry name" value="Bac_Flav_CTERM"/>
    <property type="match status" value="1"/>
</dbReference>
<dbReference type="Proteomes" id="UP001165367">
    <property type="component" value="Unassembled WGS sequence"/>
</dbReference>
<keyword evidence="5" id="KW-0472">Membrane</keyword>
<dbReference type="Gene3D" id="2.60.40.10">
    <property type="entry name" value="Immunoglobulins"/>
    <property type="match status" value="7"/>
</dbReference>
<gene>
    <name evidence="7" type="ORF">LZZ85_08780</name>
</gene>
<protein>
    <submittedName>
        <fullName evidence="7">PKD domain-containing protein</fullName>
    </submittedName>
</protein>
<dbReference type="PROSITE" id="PS50093">
    <property type="entry name" value="PKD"/>
    <property type="match status" value="7"/>
</dbReference>
<feature type="domain" description="PKD" evidence="6">
    <location>
        <begin position="287"/>
        <end position="315"/>
    </location>
</feature>
<dbReference type="InterPro" id="IPR000601">
    <property type="entry name" value="PKD_dom"/>
</dbReference>
<proteinExistence type="predicted"/>
<dbReference type="InterPro" id="IPR022409">
    <property type="entry name" value="PKD/Chitinase_dom"/>
</dbReference>
<dbReference type="EMBL" id="JAKLTR010000004">
    <property type="protein sequence ID" value="MCG2614372.1"/>
    <property type="molecule type" value="Genomic_DNA"/>
</dbReference>
<dbReference type="SMART" id="SM00089">
    <property type="entry name" value="PKD"/>
    <property type="match status" value="7"/>
</dbReference>
<feature type="domain" description="PKD" evidence="6">
    <location>
        <begin position="437"/>
        <end position="506"/>
    </location>
</feature>
<comment type="subcellular location">
    <subcellularLocation>
        <location evidence="1">Membrane</location>
        <topology evidence="1">Multi-pass membrane protein</topology>
    </subcellularLocation>
</comment>
<organism evidence="7 8">
    <name type="scientific">Terrimonas ginsenosidimutans</name>
    <dbReference type="NCBI Taxonomy" id="2908004"/>
    <lineage>
        <taxon>Bacteria</taxon>
        <taxon>Pseudomonadati</taxon>
        <taxon>Bacteroidota</taxon>
        <taxon>Chitinophagia</taxon>
        <taxon>Chitinophagales</taxon>
        <taxon>Chitinophagaceae</taxon>
        <taxon>Terrimonas</taxon>
    </lineage>
</organism>
<evidence type="ECO:0000256" key="5">
    <source>
        <dbReference type="ARBA" id="ARBA00023136"/>
    </source>
</evidence>
<dbReference type="InterPro" id="IPR035986">
    <property type="entry name" value="PKD_dom_sf"/>
</dbReference>
<evidence type="ECO:0000256" key="4">
    <source>
        <dbReference type="ARBA" id="ARBA00022989"/>
    </source>
</evidence>
<keyword evidence="8" id="KW-1185">Reference proteome</keyword>
<evidence type="ECO:0000256" key="3">
    <source>
        <dbReference type="ARBA" id="ARBA00022737"/>
    </source>
</evidence>
<dbReference type="PANTHER" id="PTHR46730:SF1">
    <property type="entry name" value="PLAT DOMAIN-CONTAINING PROTEIN"/>
    <property type="match status" value="1"/>
</dbReference>
<dbReference type="Pfam" id="PF18911">
    <property type="entry name" value="PKD_4"/>
    <property type="match status" value="6"/>
</dbReference>
<evidence type="ECO:0000256" key="1">
    <source>
        <dbReference type="ARBA" id="ARBA00004141"/>
    </source>
</evidence>
<dbReference type="CDD" id="cd00146">
    <property type="entry name" value="PKD"/>
    <property type="match status" value="7"/>
</dbReference>
<dbReference type="PANTHER" id="PTHR46730">
    <property type="entry name" value="POLYCYSTIN-1"/>
    <property type="match status" value="1"/>
</dbReference>
<feature type="domain" description="PKD" evidence="6">
    <location>
        <begin position="337"/>
        <end position="404"/>
    </location>
</feature>